<dbReference type="Proteomes" id="UP000179283">
    <property type="component" value="Unassembled WGS sequence"/>
</dbReference>
<accession>A0A1G2U7B5</accession>
<dbReference type="EMBL" id="MHWD01000003">
    <property type="protein sequence ID" value="OHB04832.1"/>
    <property type="molecule type" value="Genomic_DNA"/>
</dbReference>
<sequence>METLSKLFGSAAKVKIVKLFIFNPETAFDIDTISERIKESSSKVRAEMGNLEKMRLIKRKVFSKTVKRKRRTGAVSKKVKARGWILNDGFQYLAPLQIFLVGMNHLSPKDILRKLSKAGTIKLVIVAGVFIQNLESRVDLLVVGDHIKRHNVESSIKAIEAELGRELRYAVFETADFMYRLGMYDKLVRDILDYPHEKVVNKLNI</sequence>
<gene>
    <name evidence="1" type="ORF">A2920_00570</name>
</gene>
<evidence type="ECO:0008006" key="3">
    <source>
        <dbReference type="Google" id="ProtNLM"/>
    </source>
</evidence>
<dbReference type="AlphaFoldDB" id="A0A1G2U7B5"/>
<reference evidence="1 2" key="1">
    <citation type="journal article" date="2016" name="Nat. Commun.">
        <title>Thousands of microbial genomes shed light on interconnected biogeochemical processes in an aquifer system.</title>
        <authorList>
            <person name="Anantharaman K."/>
            <person name="Brown C.T."/>
            <person name="Hug L.A."/>
            <person name="Sharon I."/>
            <person name="Castelle C.J."/>
            <person name="Probst A.J."/>
            <person name="Thomas B.C."/>
            <person name="Singh A."/>
            <person name="Wilkins M.J."/>
            <person name="Karaoz U."/>
            <person name="Brodie E.L."/>
            <person name="Williams K.H."/>
            <person name="Hubbard S.S."/>
            <person name="Banfield J.F."/>
        </authorList>
    </citation>
    <scope>NUCLEOTIDE SEQUENCE [LARGE SCALE GENOMIC DNA]</scope>
</reference>
<evidence type="ECO:0000313" key="2">
    <source>
        <dbReference type="Proteomes" id="UP000179283"/>
    </source>
</evidence>
<name>A0A1G2U7B5_9BACT</name>
<comment type="caution">
    <text evidence="1">The sequence shown here is derived from an EMBL/GenBank/DDBJ whole genome shotgun (WGS) entry which is preliminary data.</text>
</comment>
<proteinExistence type="predicted"/>
<evidence type="ECO:0000313" key="1">
    <source>
        <dbReference type="EMBL" id="OHB04832.1"/>
    </source>
</evidence>
<organism evidence="1 2">
    <name type="scientific">Candidatus Zambryskibacteria bacterium RIFCSPLOWO2_01_FULL_43_17</name>
    <dbReference type="NCBI Taxonomy" id="1802760"/>
    <lineage>
        <taxon>Bacteria</taxon>
        <taxon>Candidatus Zambryskiibacteriota</taxon>
    </lineage>
</organism>
<protein>
    <recommendedName>
        <fullName evidence="3">Transcriptional regulator</fullName>
    </recommendedName>
</protein>